<protein>
    <submittedName>
        <fullName evidence="1">Uncharacterized protein</fullName>
    </submittedName>
</protein>
<name>A0A9P8AD87_9AGAR</name>
<dbReference type="Proteomes" id="UP001049176">
    <property type="component" value="Chromosome 2"/>
</dbReference>
<dbReference type="KEGG" id="more:E1B28_004853"/>
<proteinExistence type="predicted"/>
<dbReference type="EMBL" id="CM032182">
    <property type="protein sequence ID" value="KAG7097511.1"/>
    <property type="molecule type" value="Genomic_DNA"/>
</dbReference>
<reference evidence="1" key="1">
    <citation type="journal article" date="2021" name="Genome Biol. Evol.">
        <title>The assembled and annotated genome of the fairy-ring fungus Marasmius oreades.</title>
        <authorList>
            <person name="Hiltunen M."/>
            <person name="Ament-Velasquez S.L."/>
            <person name="Johannesson H."/>
        </authorList>
    </citation>
    <scope>NUCLEOTIDE SEQUENCE</scope>
    <source>
        <strain evidence="1">03SP1</strain>
    </source>
</reference>
<evidence type="ECO:0000313" key="1">
    <source>
        <dbReference type="EMBL" id="KAG7097511.1"/>
    </source>
</evidence>
<comment type="caution">
    <text evidence="1">The sequence shown here is derived from an EMBL/GenBank/DDBJ whole genome shotgun (WGS) entry which is preliminary data.</text>
</comment>
<accession>A0A9P8AD87</accession>
<sequence length="102" mass="11112">MSAYNEWSHSVGMEFFHQPACGFDLDVAASAGIPDVPEIESLVLPSIDEARQLSGGVHLGQHNLFSSEIGARLGFATSLTMAQLLEDCKSQYAVRQESLVDW</sequence>
<dbReference type="AlphaFoldDB" id="A0A9P8AD87"/>
<dbReference type="RefSeq" id="XP_043013981.1">
    <property type="nucleotide sequence ID" value="XM_043149375.1"/>
</dbReference>
<evidence type="ECO:0000313" key="2">
    <source>
        <dbReference type="Proteomes" id="UP001049176"/>
    </source>
</evidence>
<dbReference type="GeneID" id="66073929"/>
<keyword evidence="2" id="KW-1185">Reference proteome</keyword>
<dbReference type="OrthoDB" id="2588159at2759"/>
<organism evidence="1 2">
    <name type="scientific">Marasmius oreades</name>
    <name type="common">fairy-ring Marasmius</name>
    <dbReference type="NCBI Taxonomy" id="181124"/>
    <lineage>
        <taxon>Eukaryota</taxon>
        <taxon>Fungi</taxon>
        <taxon>Dikarya</taxon>
        <taxon>Basidiomycota</taxon>
        <taxon>Agaricomycotina</taxon>
        <taxon>Agaricomycetes</taxon>
        <taxon>Agaricomycetidae</taxon>
        <taxon>Agaricales</taxon>
        <taxon>Marasmiineae</taxon>
        <taxon>Marasmiaceae</taxon>
        <taxon>Marasmius</taxon>
    </lineage>
</organism>
<gene>
    <name evidence="1" type="ORF">E1B28_004853</name>
</gene>